<evidence type="ECO:0000313" key="1">
    <source>
        <dbReference type="EMBL" id="CAL1283486.1"/>
    </source>
</evidence>
<gene>
    <name evidence="1" type="ORF">LARSCL_LOCUS12631</name>
</gene>
<protein>
    <submittedName>
        <fullName evidence="1">Uncharacterized protein</fullName>
    </submittedName>
</protein>
<name>A0AAV2AHH1_9ARAC</name>
<dbReference type="AlphaFoldDB" id="A0AAV2AHH1"/>
<proteinExistence type="predicted"/>
<dbReference type="Proteomes" id="UP001497382">
    <property type="component" value="Unassembled WGS sequence"/>
</dbReference>
<dbReference type="EMBL" id="CAXIEN010000168">
    <property type="protein sequence ID" value="CAL1283486.1"/>
    <property type="molecule type" value="Genomic_DNA"/>
</dbReference>
<keyword evidence="2" id="KW-1185">Reference proteome</keyword>
<accession>A0AAV2AHH1</accession>
<reference evidence="1 2" key="1">
    <citation type="submission" date="2024-04" db="EMBL/GenBank/DDBJ databases">
        <authorList>
            <person name="Rising A."/>
            <person name="Reimegard J."/>
            <person name="Sonavane S."/>
            <person name="Akerstrom W."/>
            <person name="Nylinder S."/>
            <person name="Hedman E."/>
            <person name="Kallberg Y."/>
        </authorList>
    </citation>
    <scope>NUCLEOTIDE SEQUENCE [LARGE SCALE GENOMIC DNA]</scope>
</reference>
<organism evidence="1 2">
    <name type="scientific">Larinioides sclopetarius</name>
    <dbReference type="NCBI Taxonomy" id="280406"/>
    <lineage>
        <taxon>Eukaryota</taxon>
        <taxon>Metazoa</taxon>
        <taxon>Ecdysozoa</taxon>
        <taxon>Arthropoda</taxon>
        <taxon>Chelicerata</taxon>
        <taxon>Arachnida</taxon>
        <taxon>Araneae</taxon>
        <taxon>Araneomorphae</taxon>
        <taxon>Entelegynae</taxon>
        <taxon>Araneoidea</taxon>
        <taxon>Araneidae</taxon>
        <taxon>Larinioides</taxon>
    </lineage>
</organism>
<comment type="caution">
    <text evidence="1">The sequence shown here is derived from an EMBL/GenBank/DDBJ whole genome shotgun (WGS) entry which is preliminary data.</text>
</comment>
<sequence length="130" mass="15164">MGVVSYRRKSNPMNTERDTVFGHRLEDCVHEQGGPFSRVFCLTEDLILYLIWERTALTFSDTSRGRVMRGNLINSRSSPYKWRNDGPRSVPILHPLSFQRQQNKKRRPLSPSDLLCCSFFFILKDTVIIL</sequence>
<evidence type="ECO:0000313" key="2">
    <source>
        <dbReference type="Proteomes" id="UP001497382"/>
    </source>
</evidence>